<proteinExistence type="predicted"/>
<dbReference type="EMBL" id="JACJTE010000037">
    <property type="protein sequence ID" value="MBD2563859.1"/>
    <property type="molecule type" value="Genomic_DNA"/>
</dbReference>
<dbReference type="Gene3D" id="1.25.40.10">
    <property type="entry name" value="Tetratricopeptide repeat domain"/>
    <property type="match status" value="1"/>
</dbReference>
<dbReference type="Proteomes" id="UP000604661">
    <property type="component" value="Unassembled WGS sequence"/>
</dbReference>
<dbReference type="SUPFAM" id="SSF48452">
    <property type="entry name" value="TPR-like"/>
    <property type="match status" value="1"/>
</dbReference>
<protein>
    <submittedName>
        <fullName evidence="1">Uncharacterized protein</fullName>
    </submittedName>
</protein>
<comment type="caution">
    <text evidence="1">The sequence shown here is derived from an EMBL/GenBank/DDBJ whole genome shotgun (WGS) entry which is preliminary data.</text>
</comment>
<sequence length="59" mass="6716">MKIGAIIHIWYGAIAIYDTGLKFAPNDLKTLKRKGFALEKLSELQLSQQHYTKAIKALR</sequence>
<dbReference type="InterPro" id="IPR011990">
    <property type="entry name" value="TPR-like_helical_dom_sf"/>
</dbReference>
<organism evidence="1 2">
    <name type="scientific">Nostoc linckia FACHB-391</name>
    <dbReference type="NCBI Taxonomy" id="2692906"/>
    <lineage>
        <taxon>Bacteria</taxon>
        <taxon>Bacillati</taxon>
        <taxon>Cyanobacteriota</taxon>
        <taxon>Cyanophyceae</taxon>
        <taxon>Nostocales</taxon>
        <taxon>Nostocaceae</taxon>
        <taxon>Nostoc</taxon>
    </lineage>
</organism>
<gene>
    <name evidence="1" type="ORF">H6G95_25280</name>
</gene>
<evidence type="ECO:0000313" key="2">
    <source>
        <dbReference type="Proteomes" id="UP000604661"/>
    </source>
</evidence>
<dbReference type="RefSeq" id="WP_190898672.1">
    <property type="nucleotide sequence ID" value="NZ_JACJTE010000037.1"/>
</dbReference>
<accession>A0ABR8F466</accession>
<evidence type="ECO:0000313" key="1">
    <source>
        <dbReference type="EMBL" id="MBD2563859.1"/>
    </source>
</evidence>
<keyword evidence="2" id="KW-1185">Reference proteome</keyword>
<name>A0ABR8F466_NOSLI</name>
<reference evidence="1 2" key="1">
    <citation type="journal article" date="2020" name="ISME J.">
        <title>Comparative genomics reveals insights into cyanobacterial evolution and habitat adaptation.</title>
        <authorList>
            <person name="Chen M.Y."/>
            <person name="Teng W.K."/>
            <person name="Zhao L."/>
            <person name="Hu C.X."/>
            <person name="Zhou Y.K."/>
            <person name="Han B.P."/>
            <person name="Song L.R."/>
            <person name="Shu W.S."/>
        </authorList>
    </citation>
    <scope>NUCLEOTIDE SEQUENCE [LARGE SCALE GENOMIC DNA]</scope>
    <source>
        <strain evidence="1 2">FACHB-391</strain>
    </source>
</reference>